<dbReference type="EMBL" id="QCYG01000011">
    <property type="protein sequence ID" value="PVA05370.1"/>
    <property type="molecule type" value="Genomic_DNA"/>
</dbReference>
<evidence type="ECO:0000313" key="1">
    <source>
        <dbReference type="EMBL" id="PVA05370.1"/>
    </source>
</evidence>
<name>A0A2T7FT67_9RHOB</name>
<dbReference type="Proteomes" id="UP000244817">
    <property type="component" value="Unassembled WGS sequence"/>
</dbReference>
<comment type="caution">
    <text evidence="1">The sequence shown here is derived from an EMBL/GenBank/DDBJ whole genome shotgun (WGS) entry which is preliminary data.</text>
</comment>
<keyword evidence="2" id="KW-1185">Reference proteome</keyword>
<evidence type="ECO:0000313" key="2">
    <source>
        <dbReference type="Proteomes" id="UP000244817"/>
    </source>
</evidence>
<sequence>MEVMLSIRFTEQPLQSMFKKIVHVRNAKMFKRLFRTARQTSPTSDTLSAYLRRDIGLPSDHDGPAPWPLWPTLGR</sequence>
<accession>A0A2T7FT67</accession>
<dbReference type="AlphaFoldDB" id="A0A2T7FT67"/>
<protein>
    <submittedName>
        <fullName evidence="1">Uncharacterized protein</fullName>
    </submittedName>
</protein>
<proteinExistence type="predicted"/>
<organism evidence="1 2">
    <name type="scientific">Thalassorhabdomicrobium marinisediminis</name>
    <dbReference type="NCBI Taxonomy" id="2170577"/>
    <lineage>
        <taxon>Bacteria</taxon>
        <taxon>Pseudomonadati</taxon>
        <taxon>Pseudomonadota</taxon>
        <taxon>Alphaproteobacteria</taxon>
        <taxon>Rhodobacterales</taxon>
        <taxon>Paracoccaceae</taxon>
        <taxon>Thalassorhabdomicrobium</taxon>
    </lineage>
</organism>
<reference evidence="1 2" key="1">
    <citation type="submission" date="2018-04" db="EMBL/GenBank/DDBJ databases">
        <title>Pelagivirga bohaiensis gen. nov., sp. nov., a bacterium isolated from the Bohai Sea.</title>
        <authorList>
            <person name="Ji X."/>
        </authorList>
    </citation>
    <scope>NUCLEOTIDE SEQUENCE [LARGE SCALE GENOMIC DNA]</scope>
    <source>
        <strain evidence="1 2">BH-SD16</strain>
    </source>
</reference>
<gene>
    <name evidence="1" type="ORF">DC363_15235</name>
</gene>